<protein>
    <submittedName>
        <fullName evidence="2">Uncharacterized protein</fullName>
    </submittedName>
</protein>
<name>A0ABR4Q800_9CEST</name>
<dbReference type="Proteomes" id="UP001651158">
    <property type="component" value="Unassembled WGS sequence"/>
</dbReference>
<feature type="compositionally biased region" description="Pro residues" evidence="1">
    <location>
        <begin position="1"/>
        <end position="10"/>
    </location>
</feature>
<feature type="region of interest" description="Disordered" evidence="1">
    <location>
        <begin position="1"/>
        <end position="32"/>
    </location>
</feature>
<comment type="caution">
    <text evidence="2">The sequence shown here is derived from an EMBL/GenBank/DDBJ whole genome shotgun (WGS) entry which is preliminary data.</text>
</comment>
<proteinExistence type="predicted"/>
<reference evidence="2 3" key="1">
    <citation type="journal article" date="2022" name="Front. Cell. Infect. Microbiol.">
        <title>The Genomes of Two Strains of Taenia crassiceps the Animal Model for the Study of Human Cysticercosis.</title>
        <authorList>
            <person name="Bobes R.J."/>
            <person name="Estrada K."/>
            <person name="Rios-Valencia D.G."/>
            <person name="Calderon-Gallegos A."/>
            <person name="de la Torre P."/>
            <person name="Carrero J.C."/>
            <person name="Sanchez-Flores A."/>
            <person name="Laclette J.P."/>
        </authorList>
    </citation>
    <scope>NUCLEOTIDE SEQUENCE [LARGE SCALE GENOMIC DNA]</scope>
    <source>
        <tissue evidence="2">Peritoneal cavity of infected mice</tissue>
    </source>
</reference>
<evidence type="ECO:0000256" key="1">
    <source>
        <dbReference type="SAM" id="MobiDB-lite"/>
    </source>
</evidence>
<sequence length="125" mass="13941">MKAPTSPLPPQKNQDKKESAKHRSHTSLDLGRTARMATPSSLHHNAYVSLLQVFPCLTLEHQEPTATSPPRLPFIHLSSTLHPSSHRQLQKTQLQSPHPLTATLYYTSLRSTPYDAPPLLSTFTV</sequence>
<evidence type="ECO:0000313" key="2">
    <source>
        <dbReference type="EMBL" id="KAL5105813.1"/>
    </source>
</evidence>
<gene>
    <name evidence="2" type="ORF">TcWFU_005788</name>
</gene>
<dbReference type="EMBL" id="JAKROA010000007">
    <property type="protein sequence ID" value="KAL5105813.1"/>
    <property type="molecule type" value="Genomic_DNA"/>
</dbReference>
<evidence type="ECO:0000313" key="3">
    <source>
        <dbReference type="Proteomes" id="UP001651158"/>
    </source>
</evidence>
<organism evidence="2 3">
    <name type="scientific">Taenia crassiceps</name>
    <dbReference type="NCBI Taxonomy" id="6207"/>
    <lineage>
        <taxon>Eukaryota</taxon>
        <taxon>Metazoa</taxon>
        <taxon>Spiralia</taxon>
        <taxon>Lophotrochozoa</taxon>
        <taxon>Platyhelminthes</taxon>
        <taxon>Cestoda</taxon>
        <taxon>Eucestoda</taxon>
        <taxon>Cyclophyllidea</taxon>
        <taxon>Taeniidae</taxon>
        <taxon>Taenia</taxon>
    </lineage>
</organism>
<keyword evidence="3" id="KW-1185">Reference proteome</keyword>
<accession>A0ABR4Q800</accession>